<feature type="compositionally biased region" description="Low complexity" evidence="1">
    <location>
        <begin position="232"/>
        <end position="254"/>
    </location>
</feature>
<protein>
    <submittedName>
        <fullName evidence="2">Uncharacterized protein</fullName>
    </submittedName>
</protein>
<dbReference type="AlphaFoldDB" id="A0A9P6H533"/>
<name>A0A9P6H533_9AGAM</name>
<proteinExistence type="predicted"/>
<reference evidence="2" key="2">
    <citation type="submission" date="2020-11" db="EMBL/GenBank/DDBJ databases">
        <authorList>
            <consortium name="DOE Joint Genome Institute"/>
            <person name="Kuo A."/>
            <person name="Miyauchi S."/>
            <person name="Kiss E."/>
            <person name="Drula E."/>
            <person name="Kohler A."/>
            <person name="Sanchez-Garcia M."/>
            <person name="Andreopoulos B."/>
            <person name="Barry K.W."/>
            <person name="Bonito G."/>
            <person name="Buee M."/>
            <person name="Carver A."/>
            <person name="Chen C."/>
            <person name="Cichocki N."/>
            <person name="Clum A."/>
            <person name="Culley D."/>
            <person name="Crous P.W."/>
            <person name="Fauchery L."/>
            <person name="Girlanda M."/>
            <person name="Hayes R."/>
            <person name="Keri Z."/>
            <person name="Labutti K."/>
            <person name="Lipzen A."/>
            <person name="Lombard V."/>
            <person name="Magnuson J."/>
            <person name="Maillard F."/>
            <person name="Morin E."/>
            <person name="Murat C."/>
            <person name="Nolan M."/>
            <person name="Ohm R."/>
            <person name="Pangilinan J."/>
            <person name="Pereira M."/>
            <person name="Perotto S."/>
            <person name="Peter M."/>
            <person name="Riley R."/>
            <person name="Sitrit Y."/>
            <person name="Stielow B."/>
            <person name="Szollosi G."/>
            <person name="Zifcakova L."/>
            <person name="Stursova M."/>
            <person name="Spatafora J.W."/>
            <person name="Tedersoo L."/>
            <person name="Vaario L.-M."/>
            <person name="Yamada A."/>
            <person name="Yan M."/>
            <person name="Wang P."/>
            <person name="Xu J."/>
            <person name="Bruns T."/>
            <person name="Baldrian P."/>
            <person name="Vilgalys R."/>
            <person name="Henrissat B."/>
            <person name="Grigoriev I.V."/>
            <person name="Hibbett D."/>
            <person name="Nagy L.G."/>
            <person name="Martin F.M."/>
        </authorList>
    </citation>
    <scope>NUCLEOTIDE SEQUENCE</scope>
    <source>
        <strain evidence="2">UH-Tt-Lm1</strain>
    </source>
</reference>
<gene>
    <name evidence="2" type="ORF">BJ322DRAFT_1113418</name>
</gene>
<dbReference type="Proteomes" id="UP000736335">
    <property type="component" value="Unassembled WGS sequence"/>
</dbReference>
<evidence type="ECO:0000256" key="1">
    <source>
        <dbReference type="SAM" id="MobiDB-lite"/>
    </source>
</evidence>
<comment type="caution">
    <text evidence="2">The sequence shown here is derived from an EMBL/GenBank/DDBJ whole genome shotgun (WGS) entry which is preliminary data.</text>
</comment>
<feature type="region of interest" description="Disordered" evidence="1">
    <location>
        <begin position="206"/>
        <end position="272"/>
    </location>
</feature>
<dbReference type="OrthoDB" id="2526979at2759"/>
<keyword evidence="3" id="KW-1185">Reference proteome</keyword>
<organism evidence="2 3">
    <name type="scientific">Thelephora terrestris</name>
    <dbReference type="NCBI Taxonomy" id="56493"/>
    <lineage>
        <taxon>Eukaryota</taxon>
        <taxon>Fungi</taxon>
        <taxon>Dikarya</taxon>
        <taxon>Basidiomycota</taxon>
        <taxon>Agaricomycotina</taxon>
        <taxon>Agaricomycetes</taxon>
        <taxon>Thelephorales</taxon>
        <taxon>Thelephoraceae</taxon>
        <taxon>Thelephora</taxon>
    </lineage>
</organism>
<evidence type="ECO:0000313" key="3">
    <source>
        <dbReference type="Proteomes" id="UP000736335"/>
    </source>
</evidence>
<reference evidence="2" key="1">
    <citation type="journal article" date="2020" name="Nat. Commun.">
        <title>Large-scale genome sequencing of mycorrhizal fungi provides insights into the early evolution of symbiotic traits.</title>
        <authorList>
            <person name="Miyauchi S."/>
            <person name="Kiss E."/>
            <person name="Kuo A."/>
            <person name="Drula E."/>
            <person name="Kohler A."/>
            <person name="Sanchez-Garcia M."/>
            <person name="Morin E."/>
            <person name="Andreopoulos B."/>
            <person name="Barry K.W."/>
            <person name="Bonito G."/>
            <person name="Buee M."/>
            <person name="Carver A."/>
            <person name="Chen C."/>
            <person name="Cichocki N."/>
            <person name="Clum A."/>
            <person name="Culley D."/>
            <person name="Crous P.W."/>
            <person name="Fauchery L."/>
            <person name="Girlanda M."/>
            <person name="Hayes R.D."/>
            <person name="Keri Z."/>
            <person name="LaButti K."/>
            <person name="Lipzen A."/>
            <person name="Lombard V."/>
            <person name="Magnuson J."/>
            <person name="Maillard F."/>
            <person name="Murat C."/>
            <person name="Nolan M."/>
            <person name="Ohm R.A."/>
            <person name="Pangilinan J."/>
            <person name="Pereira M.F."/>
            <person name="Perotto S."/>
            <person name="Peter M."/>
            <person name="Pfister S."/>
            <person name="Riley R."/>
            <person name="Sitrit Y."/>
            <person name="Stielow J.B."/>
            <person name="Szollosi G."/>
            <person name="Zifcakova L."/>
            <person name="Stursova M."/>
            <person name="Spatafora J.W."/>
            <person name="Tedersoo L."/>
            <person name="Vaario L.M."/>
            <person name="Yamada A."/>
            <person name="Yan M."/>
            <person name="Wang P."/>
            <person name="Xu J."/>
            <person name="Bruns T."/>
            <person name="Baldrian P."/>
            <person name="Vilgalys R."/>
            <person name="Dunand C."/>
            <person name="Henrissat B."/>
            <person name="Grigoriev I.V."/>
            <person name="Hibbett D."/>
            <person name="Nagy L.G."/>
            <person name="Martin F.M."/>
        </authorList>
    </citation>
    <scope>NUCLEOTIDE SEQUENCE</scope>
    <source>
        <strain evidence="2">UH-Tt-Lm1</strain>
    </source>
</reference>
<accession>A0A9P6H533</accession>
<dbReference type="EMBL" id="WIUZ02000019">
    <property type="protein sequence ID" value="KAF9779617.1"/>
    <property type="molecule type" value="Genomic_DNA"/>
</dbReference>
<evidence type="ECO:0000313" key="2">
    <source>
        <dbReference type="EMBL" id="KAF9779617.1"/>
    </source>
</evidence>
<sequence length="453" mass="49678">MPSQPKSPALNAIADLLCQADQATRSQNPCRPSRLQRFSSTIAVNGLSSPQPSTFYSSSSESVNTPHSCPVTPQMSKHAKALLLQYLDQNISSAAQFFDVANLPLPVDEKSQALSAFFETTGLKLTNDWSLGDKVANHLLSVIRTQDRRNAACEAELKTELHLSLILSITSVPRSQIRHLERAKQLCKKRSGKTFLLLERAEQHHANSVSFPSSPPSPLSPAARFQSRVRSRASSSSTSSRRSSLSSVTSKSLATPPVLTSNSDDSSDSLPCGSFSVTPPARQSLRYIHLKCARHRVLPFSWTTRNAKLAPPSPPLEAEDGLPIICRTPVFENSSDYEEYIPRRMEPEKMVKVHSRASSTTSSRRPSYFQRATSITPTPVTRTSSNAGMNSVLAEVEKASRFRMQSTCSKCLKEGLDYPKCPRCNETWCSRDCRVAGGKHSCGSPSVLVQARA</sequence>